<proteinExistence type="predicted"/>
<organism evidence="1 2">
    <name type="scientific">Staphylococcus phage vB_SscM-1</name>
    <dbReference type="NCBI Taxonomy" id="1868844"/>
    <lineage>
        <taxon>Viruses</taxon>
        <taxon>Duplodnaviria</taxon>
        <taxon>Heunggongvirae</taxon>
        <taxon>Uroviricota</taxon>
        <taxon>Caudoviricetes</taxon>
        <taxon>Herelleviridae</taxon>
        <taxon>Twortvirinae</taxon>
        <taxon>Sciuriunavirus</taxon>
        <taxon>Sciuriunavirus SscM1</taxon>
    </lineage>
</organism>
<dbReference type="EMBL" id="KX171212">
    <property type="protein sequence ID" value="ANT44803.1"/>
    <property type="molecule type" value="Genomic_DNA"/>
</dbReference>
<evidence type="ECO:0000313" key="2">
    <source>
        <dbReference type="Proteomes" id="UP000224459"/>
    </source>
</evidence>
<name>A0A1X9I9T5_9CAUD</name>
<gene>
    <name evidence="1" type="ORF">vB_SscM-1_139</name>
</gene>
<protein>
    <submittedName>
        <fullName evidence="1">Uncharacterized protein</fullName>
    </submittedName>
</protein>
<keyword evidence="2" id="KW-1185">Reference proteome</keyword>
<sequence>MDREEGLRLLNNTSKVFEGKEDFLYVTDVYDASKILYGKDDKSVDSNTVMAQVDFVYKSEYYILQYNAGRQATKLIMANENGTVDRTVNINEFKDIIKSIQKDGK</sequence>
<reference evidence="2" key="1">
    <citation type="submission" date="2016-04" db="EMBL/GenBank/DDBJ databases">
        <authorList>
            <person name="Gasior T."/>
        </authorList>
    </citation>
    <scope>NUCLEOTIDE SEQUENCE [LARGE SCALE GENOMIC DNA]</scope>
</reference>
<accession>A0A1X9I9T5</accession>
<evidence type="ECO:0000313" key="1">
    <source>
        <dbReference type="EMBL" id="ANT44803.1"/>
    </source>
</evidence>
<dbReference type="Proteomes" id="UP000224459">
    <property type="component" value="Segment"/>
</dbReference>